<accession>A0ABS2HXN8</accession>
<feature type="region of interest" description="Disordered" evidence="1">
    <location>
        <begin position="1"/>
        <end position="34"/>
    </location>
</feature>
<reference evidence="3 4" key="1">
    <citation type="submission" date="2021-02" db="EMBL/GenBank/DDBJ databases">
        <title>Genome Streptomyces sp. RHZ10.</title>
        <authorList>
            <person name="Besaury L."/>
        </authorList>
    </citation>
    <scope>NUCLEOTIDE SEQUENCE [LARGE SCALE GENOMIC DNA]</scope>
    <source>
        <strain evidence="3 4">RHZ10</strain>
    </source>
</reference>
<keyword evidence="2" id="KW-0472">Membrane</keyword>
<dbReference type="EMBL" id="JAFEUF010000046">
    <property type="protein sequence ID" value="MBM7054629.1"/>
    <property type="molecule type" value="Genomic_DNA"/>
</dbReference>
<evidence type="ECO:0000313" key="4">
    <source>
        <dbReference type="Proteomes" id="UP000712045"/>
    </source>
</evidence>
<comment type="caution">
    <text evidence="3">The sequence shown here is derived from an EMBL/GenBank/DDBJ whole genome shotgun (WGS) entry which is preliminary data.</text>
</comment>
<name>A0ABS2HXN8_9ACTN</name>
<feature type="transmembrane region" description="Helical" evidence="2">
    <location>
        <begin position="38"/>
        <end position="58"/>
    </location>
</feature>
<protein>
    <recommendedName>
        <fullName evidence="5">Integral membrane protein</fullName>
    </recommendedName>
</protein>
<feature type="transmembrane region" description="Helical" evidence="2">
    <location>
        <begin position="70"/>
        <end position="88"/>
    </location>
</feature>
<proteinExistence type="predicted"/>
<evidence type="ECO:0008006" key="5">
    <source>
        <dbReference type="Google" id="ProtNLM"/>
    </source>
</evidence>
<evidence type="ECO:0000256" key="1">
    <source>
        <dbReference type="SAM" id="MobiDB-lite"/>
    </source>
</evidence>
<feature type="compositionally biased region" description="Basic residues" evidence="1">
    <location>
        <begin position="1"/>
        <end position="27"/>
    </location>
</feature>
<evidence type="ECO:0000256" key="2">
    <source>
        <dbReference type="SAM" id="Phobius"/>
    </source>
</evidence>
<organism evidence="3 4">
    <name type="scientific">Streptomyces durocortorensis</name>
    <dbReference type="NCBI Taxonomy" id="2811104"/>
    <lineage>
        <taxon>Bacteria</taxon>
        <taxon>Bacillati</taxon>
        <taxon>Actinomycetota</taxon>
        <taxon>Actinomycetes</taxon>
        <taxon>Kitasatosporales</taxon>
        <taxon>Streptomycetaceae</taxon>
        <taxon>Streptomyces</taxon>
    </lineage>
</organism>
<evidence type="ECO:0000313" key="3">
    <source>
        <dbReference type="EMBL" id="MBM7054629.1"/>
    </source>
</evidence>
<keyword evidence="4" id="KW-1185">Reference proteome</keyword>
<keyword evidence="2" id="KW-0812">Transmembrane</keyword>
<sequence>MKHPGSRPPTGRRRRVGPPPPRRRSPIRWHAQPQSSQGFVLGGIMSVCGLIGGVRALLDGTEARTTLGLLGIGALGLAITVSGVLAYFQKR</sequence>
<dbReference type="Proteomes" id="UP000712045">
    <property type="component" value="Unassembled WGS sequence"/>
</dbReference>
<gene>
    <name evidence="3" type="ORF">JS521_12345</name>
</gene>
<keyword evidence="2" id="KW-1133">Transmembrane helix</keyword>